<evidence type="ECO:0000313" key="2">
    <source>
        <dbReference type="EMBL" id="KAL2324006.1"/>
    </source>
</evidence>
<keyword evidence="3" id="KW-1185">Reference proteome</keyword>
<keyword evidence="1" id="KW-0812">Transmembrane</keyword>
<protein>
    <recommendedName>
        <fullName evidence="4">ATP synthase F0 subunit 8</fullName>
    </recommendedName>
</protein>
<evidence type="ECO:0000313" key="3">
    <source>
        <dbReference type="Proteomes" id="UP001603857"/>
    </source>
</evidence>
<accession>A0ABD1LKL4</accession>
<gene>
    <name evidence="2" type="ORF">Fmac_023064</name>
</gene>
<name>A0ABD1LKL4_9FABA</name>
<evidence type="ECO:0008006" key="4">
    <source>
        <dbReference type="Google" id="ProtNLM"/>
    </source>
</evidence>
<dbReference type="Proteomes" id="UP001603857">
    <property type="component" value="Unassembled WGS sequence"/>
</dbReference>
<comment type="caution">
    <text evidence="2">The sequence shown here is derived from an EMBL/GenBank/DDBJ whole genome shotgun (WGS) entry which is preliminary data.</text>
</comment>
<evidence type="ECO:0000256" key="1">
    <source>
        <dbReference type="SAM" id="Phobius"/>
    </source>
</evidence>
<keyword evidence="1" id="KW-1133">Transmembrane helix</keyword>
<dbReference type="AlphaFoldDB" id="A0ABD1LKL4"/>
<organism evidence="2 3">
    <name type="scientific">Flemingia macrophylla</name>
    <dbReference type="NCBI Taxonomy" id="520843"/>
    <lineage>
        <taxon>Eukaryota</taxon>
        <taxon>Viridiplantae</taxon>
        <taxon>Streptophyta</taxon>
        <taxon>Embryophyta</taxon>
        <taxon>Tracheophyta</taxon>
        <taxon>Spermatophyta</taxon>
        <taxon>Magnoliopsida</taxon>
        <taxon>eudicotyledons</taxon>
        <taxon>Gunneridae</taxon>
        <taxon>Pentapetalae</taxon>
        <taxon>rosids</taxon>
        <taxon>fabids</taxon>
        <taxon>Fabales</taxon>
        <taxon>Fabaceae</taxon>
        <taxon>Papilionoideae</taxon>
        <taxon>50 kb inversion clade</taxon>
        <taxon>NPAAA clade</taxon>
        <taxon>indigoferoid/millettioid clade</taxon>
        <taxon>Phaseoleae</taxon>
        <taxon>Flemingia</taxon>
    </lineage>
</organism>
<keyword evidence="1" id="KW-0472">Membrane</keyword>
<sequence length="77" mass="8910">MADLDRLHFSLLSLHCDTFAAFLYALVSFAWVVDYYVLWCNRILRPRIDALLSRACEAPNQLLIFNYKAVDGSQQLN</sequence>
<feature type="transmembrane region" description="Helical" evidence="1">
    <location>
        <begin position="20"/>
        <end position="38"/>
    </location>
</feature>
<dbReference type="EMBL" id="JBGMDY010000008">
    <property type="protein sequence ID" value="KAL2324006.1"/>
    <property type="molecule type" value="Genomic_DNA"/>
</dbReference>
<proteinExistence type="predicted"/>
<reference evidence="2 3" key="1">
    <citation type="submission" date="2024-08" db="EMBL/GenBank/DDBJ databases">
        <title>Insights into the chromosomal genome structure of Flemingia macrophylla.</title>
        <authorList>
            <person name="Ding Y."/>
            <person name="Zhao Y."/>
            <person name="Bi W."/>
            <person name="Wu M."/>
            <person name="Zhao G."/>
            <person name="Gong Y."/>
            <person name="Li W."/>
            <person name="Zhang P."/>
        </authorList>
    </citation>
    <scope>NUCLEOTIDE SEQUENCE [LARGE SCALE GENOMIC DNA]</scope>
    <source>
        <strain evidence="2">DYQJB</strain>
        <tissue evidence="2">Leaf</tissue>
    </source>
</reference>